<dbReference type="SUPFAM" id="SSF88659">
    <property type="entry name" value="Sigma3 and sigma4 domains of RNA polymerase sigma factors"/>
    <property type="match status" value="1"/>
</dbReference>
<gene>
    <name evidence="7" type="ORF">KCQ71_08175</name>
</gene>
<feature type="domain" description="RNA polymerase sigma-70 ECF-like HTH" evidence="6">
    <location>
        <begin position="121"/>
        <end position="176"/>
    </location>
</feature>
<dbReference type="SUPFAM" id="SSF88946">
    <property type="entry name" value="Sigma2 domain of RNA polymerase sigma factors"/>
    <property type="match status" value="1"/>
</dbReference>
<accession>A0ABS7S6Z9</accession>
<dbReference type="InterPro" id="IPR014284">
    <property type="entry name" value="RNA_pol_sigma-70_dom"/>
</dbReference>
<dbReference type="Pfam" id="PF07638">
    <property type="entry name" value="Sigma70_ECF"/>
    <property type="match status" value="1"/>
</dbReference>
<feature type="domain" description="RNA polymerase sigma-70 region 2" evidence="5">
    <location>
        <begin position="27"/>
        <end position="94"/>
    </location>
</feature>
<evidence type="ECO:0000256" key="1">
    <source>
        <dbReference type="ARBA" id="ARBA00010641"/>
    </source>
</evidence>
<dbReference type="InterPro" id="IPR013325">
    <property type="entry name" value="RNA_pol_sigma_r2"/>
</dbReference>
<dbReference type="Proteomes" id="UP000826651">
    <property type="component" value="Unassembled WGS sequence"/>
</dbReference>
<dbReference type="PANTHER" id="PTHR43133">
    <property type="entry name" value="RNA POLYMERASE ECF-TYPE SIGMA FACTO"/>
    <property type="match status" value="1"/>
</dbReference>
<dbReference type="Gene3D" id="1.10.1740.10">
    <property type="match status" value="1"/>
</dbReference>
<proteinExistence type="inferred from homology"/>
<evidence type="ECO:0000313" key="8">
    <source>
        <dbReference type="Proteomes" id="UP000826651"/>
    </source>
</evidence>
<evidence type="ECO:0000256" key="3">
    <source>
        <dbReference type="ARBA" id="ARBA00023082"/>
    </source>
</evidence>
<sequence length="190" mass="21077">MGVTDDSDEAVWQRVLSGDASAYGTIWRRHRDRVFRHHLACGTPAPDAEDLTATTFLELWRRRDDVRFVDHSLLPWLIVTAHNVSRNAARARRRYHRFLAALPPPAEIPDHADGVTDAHDERLRAVREALAAARPADARLLAMTALEGFTVRESAAALGLSESAAKMRLSRLRSSLRALIGEQPLTEGGS</sequence>
<reference evidence="7 8" key="1">
    <citation type="submission" date="2021-04" db="EMBL/GenBank/DDBJ databases">
        <title>Ruania sp. nov., isolated from sandy soil of mangrove forest.</title>
        <authorList>
            <person name="Ge X."/>
            <person name="Huang R."/>
            <person name="Liu W."/>
        </authorList>
    </citation>
    <scope>NUCLEOTIDE SEQUENCE [LARGE SCALE GENOMIC DNA]</scope>
    <source>
        <strain evidence="7 8">N2-46</strain>
    </source>
</reference>
<keyword evidence="3" id="KW-0731">Sigma factor</keyword>
<evidence type="ECO:0000259" key="5">
    <source>
        <dbReference type="Pfam" id="PF04542"/>
    </source>
</evidence>
<keyword evidence="2" id="KW-0805">Transcription regulation</keyword>
<dbReference type="Gene3D" id="1.10.10.10">
    <property type="entry name" value="Winged helix-like DNA-binding domain superfamily/Winged helix DNA-binding domain"/>
    <property type="match status" value="1"/>
</dbReference>
<dbReference type="InterPro" id="IPR013324">
    <property type="entry name" value="RNA_pol_sigma_r3/r4-like"/>
</dbReference>
<keyword evidence="8" id="KW-1185">Reference proteome</keyword>
<evidence type="ECO:0000256" key="4">
    <source>
        <dbReference type="ARBA" id="ARBA00023163"/>
    </source>
</evidence>
<protein>
    <submittedName>
        <fullName evidence="7">Sigma-70 family RNA polymerase sigma factor</fullName>
    </submittedName>
</protein>
<dbReference type="Pfam" id="PF04542">
    <property type="entry name" value="Sigma70_r2"/>
    <property type="match status" value="1"/>
</dbReference>
<evidence type="ECO:0000313" key="7">
    <source>
        <dbReference type="EMBL" id="MBZ2196128.1"/>
    </source>
</evidence>
<dbReference type="PANTHER" id="PTHR43133:SF25">
    <property type="entry name" value="RNA POLYMERASE SIGMA FACTOR RFAY-RELATED"/>
    <property type="match status" value="1"/>
</dbReference>
<dbReference type="InterPro" id="IPR036388">
    <property type="entry name" value="WH-like_DNA-bd_sf"/>
</dbReference>
<dbReference type="InterPro" id="IPR053812">
    <property type="entry name" value="HTH_Sigma70_ECF-like"/>
</dbReference>
<evidence type="ECO:0000256" key="2">
    <source>
        <dbReference type="ARBA" id="ARBA00023015"/>
    </source>
</evidence>
<keyword evidence="4" id="KW-0804">Transcription</keyword>
<comment type="similarity">
    <text evidence="1">Belongs to the sigma-70 factor family. ECF subfamily.</text>
</comment>
<dbReference type="InterPro" id="IPR007627">
    <property type="entry name" value="RNA_pol_sigma70_r2"/>
</dbReference>
<comment type="caution">
    <text evidence="7">The sequence shown here is derived from an EMBL/GenBank/DDBJ whole genome shotgun (WGS) entry which is preliminary data.</text>
</comment>
<dbReference type="NCBIfam" id="TIGR02937">
    <property type="entry name" value="sigma70-ECF"/>
    <property type="match status" value="1"/>
</dbReference>
<evidence type="ECO:0000259" key="6">
    <source>
        <dbReference type="Pfam" id="PF07638"/>
    </source>
</evidence>
<dbReference type="EMBL" id="JAGSHT010000008">
    <property type="protein sequence ID" value="MBZ2196128.1"/>
    <property type="molecule type" value="Genomic_DNA"/>
</dbReference>
<dbReference type="InterPro" id="IPR039425">
    <property type="entry name" value="RNA_pol_sigma-70-like"/>
</dbReference>
<name>A0ABS7S6Z9_9MICO</name>
<organism evidence="7 8">
    <name type="scientific">Occultella gossypii</name>
    <dbReference type="NCBI Taxonomy" id="2800820"/>
    <lineage>
        <taxon>Bacteria</taxon>
        <taxon>Bacillati</taxon>
        <taxon>Actinomycetota</taxon>
        <taxon>Actinomycetes</taxon>
        <taxon>Micrococcales</taxon>
        <taxon>Ruaniaceae</taxon>
        <taxon>Occultella</taxon>
    </lineage>
</organism>